<dbReference type="EMBL" id="QOCW01000005">
    <property type="protein sequence ID" value="RBW70410.1"/>
    <property type="molecule type" value="Genomic_DNA"/>
</dbReference>
<evidence type="ECO:0000313" key="1">
    <source>
        <dbReference type="EMBL" id="RBW70410.1"/>
    </source>
</evidence>
<evidence type="ECO:0008006" key="3">
    <source>
        <dbReference type="Google" id="ProtNLM"/>
    </source>
</evidence>
<gene>
    <name evidence="1" type="ORF">DS031_07240</name>
</gene>
<sequence length="108" mass="11872">MSFLLIFKRLVNEEKGQGMVEYALILALIAIVLAASLPTLTDDVSALYTSDGSRRITNIAKVEGIENGIVVLQDLFVFEKASSYQSDKITGNFKKVGLLSKFNGNGWR</sequence>
<protein>
    <recommendedName>
        <fullName evidence="3">Flp family type IVb pilin</fullName>
    </recommendedName>
</protein>
<reference evidence="1 2" key="1">
    <citation type="submission" date="2018-07" db="EMBL/GenBank/DDBJ databases">
        <title>Lottiidibacillus patelloidae gen. nov., sp. nov., isolated from the intestinal tract of a marine limpet and the reclassification of B. taeanensis BH030017T, B. algicola KMM 3737T and B. hwajinpoensis SW-72T as genus Lottiidibacillus.</title>
        <authorList>
            <person name="Liu R."/>
            <person name="Huang Z."/>
        </authorList>
    </citation>
    <scope>NUCLEOTIDE SEQUENCE [LARGE SCALE GENOMIC DNA]</scope>
    <source>
        <strain evidence="1 2">BH030017</strain>
    </source>
</reference>
<organism evidence="1 2">
    <name type="scientific">Bacillus taeanensis</name>
    <dbReference type="NCBI Taxonomy" id="273032"/>
    <lineage>
        <taxon>Bacteria</taxon>
        <taxon>Bacillati</taxon>
        <taxon>Bacillota</taxon>
        <taxon>Bacilli</taxon>
        <taxon>Bacillales</taxon>
        <taxon>Bacillaceae</taxon>
        <taxon>Bacillus</taxon>
    </lineage>
</organism>
<name>A0A366XVJ6_9BACI</name>
<dbReference type="Proteomes" id="UP000253314">
    <property type="component" value="Unassembled WGS sequence"/>
</dbReference>
<comment type="caution">
    <text evidence="1">The sequence shown here is derived from an EMBL/GenBank/DDBJ whole genome shotgun (WGS) entry which is preliminary data.</text>
</comment>
<evidence type="ECO:0000313" key="2">
    <source>
        <dbReference type="Proteomes" id="UP000253314"/>
    </source>
</evidence>
<keyword evidence="2" id="KW-1185">Reference proteome</keyword>
<proteinExistence type="predicted"/>
<dbReference type="OrthoDB" id="9810761at2"/>
<dbReference type="AlphaFoldDB" id="A0A366XVJ6"/>
<accession>A0A366XVJ6</accession>